<dbReference type="PROSITE" id="PS50801">
    <property type="entry name" value="STAS"/>
    <property type="match status" value="1"/>
</dbReference>
<evidence type="ECO:0000259" key="1">
    <source>
        <dbReference type="PROSITE" id="PS50801"/>
    </source>
</evidence>
<dbReference type="Proteomes" id="UP000060513">
    <property type="component" value="Chromosome"/>
</dbReference>
<reference evidence="2 3" key="1">
    <citation type="submission" date="2015-08" db="EMBL/GenBank/DDBJ databases">
        <title>Genome sequence of the pristinamycin over-producing bacterium Streptomyces pristinaespiralis HCCB10218.</title>
        <authorList>
            <person name="Tian J."/>
            <person name="Yang J."/>
            <person name="Li L."/>
            <person name="Ruan L."/>
            <person name="Wei W."/>
            <person name="Zheng G."/>
            <person name="Wei Z."/>
            <person name="Yang S."/>
            <person name="Ge M."/>
            <person name="Jiang W."/>
            <person name="Lu Y."/>
        </authorList>
    </citation>
    <scope>NUCLEOTIDE SEQUENCE [LARGE SCALE GENOMIC DNA]</scope>
    <source>
        <strain evidence="2 3">HCCB 10218</strain>
    </source>
</reference>
<accession>A0A0M3QH02</accession>
<proteinExistence type="predicted"/>
<dbReference type="Gene3D" id="3.30.750.24">
    <property type="entry name" value="STAS domain"/>
    <property type="match status" value="1"/>
</dbReference>
<dbReference type="InterPro" id="IPR002645">
    <property type="entry name" value="STAS_dom"/>
</dbReference>
<dbReference type="SUPFAM" id="SSF52091">
    <property type="entry name" value="SpoIIaa-like"/>
    <property type="match status" value="1"/>
</dbReference>
<dbReference type="Pfam" id="PF13466">
    <property type="entry name" value="STAS_2"/>
    <property type="match status" value="1"/>
</dbReference>
<evidence type="ECO:0000313" key="3">
    <source>
        <dbReference type="Proteomes" id="UP000060513"/>
    </source>
</evidence>
<evidence type="ECO:0000313" key="2">
    <source>
        <dbReference type="EMBL" id="ALC18889.1"/>
    </source>
</evidence>
<dbReference type="OMA" id="DLACAYA"/>
<organism evidence="2">
    <name type="scientific">Streptomyces pristinaespiralis</name>
    <dbReference type="NCBI Taxonomy" id="38300"/>
    <lineage>
        <taxon>Bacteria</taxon>
        <taxon>Bacillati</taxon>
        <taxon>Actinomycetota</taxon>
        <taxon>Actinomycetes</taxon>
        <taxon>Kitasatosporales</taxon>
        <taxon>Streptomycetaceae</taxon>
        <taxon>Streptomyces</taxon>
    </lineage>
</organism>
<dbReference type="STRING" id="38300.SPRI_0583"/>
<dbReference type="EMBL" id="CP011340">
    <property type="protein sequence ID" value="ALC18889.1"/>
    <property type="molecule type" value="Genomic_DNA"/>
</dbReference>
<gene>
    <name evidence="2" type="ORF">SPRI_0583</name>
</gene>
<dbReference type="InterPro" id="IPR058548">
    <property type="entry name" value="MlaB-like_STAS"/>
</dbReference>
<dbReference type="GeneID" id="97238335"/>
<dbReference type="InterPro" id="IPR036513">
    <property type="entry name" value="STAS_dom_sf"/>
</dbReference>
<dbReference type="PATRIC" id="fig|38300.4.peg.622"/>
<sequence>MAVEPDRPARSRAGSVRIVEADGHHAVLVFSGVLDAHALPELEERLLDPRLRQAGDRVLDMSGLERIELACAYGLLRAVTVAPEAAVITVRGARRGVVRTLRQAGLDAVATFES</sequence>
<dbReference type="RefSeq" id="WP_005308056.1">
    <property type="nucleotide sequence ID" value="NZ_CP011340.1"/>
</dbReference>
<name>A0A0M3QH02_STRPR</name>
<dbReference type="KEGG" id="spri:SPRI_0583"/>
<feature type="domain" description="STAS" evidence="1">
    <location>
        <begin position="27"/>
        <end position="114"/>
    </location>
</feature>
<protein>
    <recommendedName>
        <fullName evidence="1">STAS domain-containing protein</fullName>
    </recommendedName>
</protein>
<dbReference type="AlphaFoldDB" id="A0A0M3QH02"/>